<reference evidence="1 2" key="1">
    <citation type="submission" date="2014-03" db="EMBL/GenBank/DDBJ databases">
        <title>Genomics of Bifidobacteria.</title>
        <authorList>
            <person name="Ventura M."/>
            <person name="Milani C."/>
            <person name="Lugli G.A."/>
        </authorList>
    </citation>
    <scope>NUCLEOTIDE SEQUENCE [LARGE SCALE GENOMIC DNA]</scope>
    <source>
        <strain evidence="1 2">LMG 11592</strain>
    </source>
</reference>
<dbReference type="EMBL" id="JGZD01000009">
    <property type="protein sequence ID" value="KFI72476.1"/>
    <property type="molecule type" value="Genomic_DNA"/>
</dbReference>
<protein>
    <submittedName>
        <fullName evidence="1">Uncharacterized protein</fullName>
    </submittedName>
</protein>
<name>A0A087BN76_9BIFI</name>
<comment type="caution">
    <text evidence="1">The sequence shown here is derived from an EMBL/GenBank/DDBJ whole genome shotgun (WGS) entry which is preliminary data.</text>
</comment>
<organism evidence="1 2">
    <name type="scientific">Bifidobacterium minimum</name>
    <dbReference type="NCBI Taxonomy" id="1693"/>
    <lineage>
        <taxon>Bacteria</taxon>
        <taxon>Bacillati</taxon>
        <taxon>Actinomycetota</taxon>
        <taxon>Actinomycetes</taxon>
        <taxon>Bifidobacteriales</taxon>
        <taxon>Bifidobacteriaceae</taxon>
        <taxon>Bifidobacterium</taxon>
    </lineage>
</organism>
<evidence type="ECO:0000313" key="2">
    <source>
        <dbReference type="Proteomes" id="UP000029014"/>
    </source>
</evidence>
<keyword evidence="2" id="KW-1185">Reference proteome</keyword>
<proteinExistence type="predicted"/>
<dbReference type="AlphaFoldDB" id="A0A087BN76"/>
<evidence type="ECO:0000313" key="1">
    <source>
        <dbReference type="EMBL" id="KFI72476.1"/>
    </source>
</evidence>
<sequence length="142" mass="14969">MAGSGTWTSSHSSRKMFVRLRGRGETSGDTQKLSPTGWPGVGYGSCPTMRTLMDRKGIVKARRMFGAAGSHGLPCAFSARRKSPMAWICGSTGDRACAQSGSMSSLRGLILDGVMDSTVVSSDIVRSRVRGRPPGGAAYHEG</sequence>
<gene>
    <name evidence="1" type="ORF">BMIN_0371</name>
</gene>
<accession>A0A087BN76</accession>
<dbReference type="Proteomes" id="UP000029014">
    <property type="component" value="Unassembled WGS sequence"/>
</dbReference>